<evidence type="ECO:0000313" key="1">
    <source>
        <dbReference type="EMBL" id="QHU32441.1"/>
    </source>
</evidence>
<organism evidence="1">
    <name type="scientific">viral metagenome</name>
    <dbReference type="NCBI Taxonomy" id="1070528"/>
    <lineage>
        <taxon>unclassified sequences</taxon>
        <taxon>metagenomes</taxon>
        <taxon>organismal metagenomes</taxon>
    </lineage>
</organism>
<sequence>MTNCLAIDRKSNQCRNYGCNESRFCKFHQYMNDYTDEMLGNLTICSGCKKSYYLENGRKICNGCKERSKSNVEKRKETIVLCGKDSCKFKRSEANKYCNKHQICILEDETKAMNKKLCVNYIRGCRTQLDLDYTFTRCSDCLEKDRKKDNERRQNAKSLNATTIVENAQSKYCNTCCKEYLLEFFIGEKGNETKTCKACRDDNKIQDLRRDKEHRNELARTNIYEKYNRYIKSCNERCLDFRITYDEFINIVNNECCYCGYVNSDFVNGIDRKNSSIGYILDNCIACCKMCNYMKGSLSIDVFIKRAEHILSYQNRINGNLYPECFSNHKCMPYYRYKSRAVEKQIDFSITQEDYENIIQNDCFLCGKQSDENNINGIDRMDSKKGYVLDNINACCGECNYMKNIWDYDEFINKLVAIYEKNKDRINNEENKDFELVNNIIPRNKPKKSIEEIKEANRIYKQRQREKLKEKYGEEEYKKIRAKEIASYRA</sequence>
<accession>A0A6C0LRQ9</accession>
<proteinExistence type="predicted"/>
<dbReference type="Gene3D" id="3.30.40.220">
    <property type="match status" value="2"/>
</dbReference>
<protein>
    <submittedName>
        <fullName evidence="1">Uncharacterized protein</fullName>
    </submittedName>
</protein>
<name>A0A6C0LRQ9_9ZZZZ</name>
<reference evidence="1" key="1">
    <citation type="journal article" date="2020" name="Nature">
        <title>Giant virus diversity and host interactions through global metagenomics.</title>
        <authorList>
            <person name="Schulz F."/>
            <person name="Roux S."/>
            <person name="Paez-Espino D."/>
            <person name="Jungbluth S."/>
            <person name="Walsh D.A."/>
            <person name="Denef V.J."/>
            <person name="McMahon K.D."/>
            <person name="Konstantinidis K.T."/>
            <person name="Eloe-Fadrosh E.A."/>
            <person name="Kyrpides N.C."/>
            <person name="Woyke T."/>
        </authorList>
    </citation>
    <scope>NUCLEOTIDE SEQUENCE</scope>
    <source>
        <strain evidence="1">GVMAG-M-3300027969-2</strain>
    </source>
</reference>
<dbReference type="AlphaFoldDB" id="A0A6C0LRQ9"/>
<dbReference type="EMBL" id="MN740540">
    <property type="protein sequence ID" value="QHU32441.1"/>
    <property type="molecule type" value="Genomic_DNA"/>
</dbReference>